<name>A0A6M1QUX0_9ACTN</name>
<proteinExistence type="predicted"/>
<dbReference type="RefSeq" id="WP_165109411.1">
    <property type="nucleotide sequence ID" value="NZ_JAALAA010000002.1"/>
</dbReference>
<reference evidence="2 3" key="1">
    <citation type="submission" date="2020-02" db="EMBL/GenBank/DDBJ databases">
        <title>Whole-genome analyses of novel actinobacteria.</title>
        <authorList>
            <person name="Sahin N."/>
        </authorList>
    </citation>
    <scope>NUCLEOTIDE SEQUENCE [LARGE SCALE GENOMIC DNA]</scope>
    <source>
        <strain evidence="2 3">KC13</strain>
    </source>
</reference>
<accession>A0A6M1QUX0</accession>
<dbReference type="InterPro" id="IPR001173">
    <property type="entry name" value="Glyco_trans_2-like"/>
</dbReference>
<feature type="domain" description="Glycosyltransferase 2-like" evidence="1">
    <location>
        <begin position="15"/>
        <end position="93"/>
    </location>
</feature>
<evidence type="ECO:0000313" key="2">
    <source>
        <dbReference type="EMBL" id="NGN91634.1"/>
    </source>
</evidence>
<evidence type="ECO:0000259" key="1">
    <source>
        <dbReference type="Pfam" id="PF00535"/>
    </source>
</evidence>
<evidence type="ECO:0000313" key="3">
    <source>
        <dbReference type="Proteomes" id="UP000483261"/>
    </source>
</evidence>
<dbReference type="SUPFAM" id="SSF53448">
    <property type="entry name" value="Nucleotide-diphospho-sugar transferases"/>
    <property type="match status" value="1"/>
</dbReference>
<organism evidence="2 3">
    <name type="scientific">Nocardioides turkmenicus</name>
    <dbReference type="NCBI Taxonomy" id="2711220"/>
    <lineage>
        <taxon>Bacteria</taxon>
        <taxon>Bacillati</taxon>
        <taxon>Actinomycetota</taxon>
        <taxon>Actinomycetes</taxon>
        <taxon>Propionibacteriales</taxon>
        <taxon>Nocardioidaceae</taxon>
        <taxon>Nocardioides</taxon>
    </lineage>
</organism>
<protein>
    <submittedName>
        <fullName evidence="2">Glycosyltransferase</fullName>
    </submittedName>
</protein>
<dbReference type="GO" id="GO:0016740">
    <property type="term" value="F:transferase activity"/>
    <property type="evidence" value="ECO:0007669"/>
    <property type="project" value="UniProtKB-KW"/>
</dbReference>
<dbReference type="InterPro" id="IPR029044">
    <property type="entry name" value="Nucleotide-diphossugar_trans"/>
</dbReference>
<keyword evidence="3" id="KW-1185">Reference proteome</keyword>
<dbReference type="AlphaFoldDB" id="A0A6M1QUX0"/>
<keyword evidence="2" id="KW-0808">Transferase</keyword>
<comment type="caution">
    <text evidence="2">The sequence shown here is derived from an EMBL/GenBank/DDBJ whole genome shotgun (WGS) entry which is preliminary data.</text>
</comment>
<sequence length="153" mass="17017">MRVSVSTPSHDPVHLDECLRSVRAQTHRDREWIVQLNGSAERAPDTPDPRIKVARSESAGLVGAAKKAACALAEVEILLELDHDDVLDTRCLALVQREDLHLESAFSKEKYVDSDWSLKTVITAPLFPCSTSGTFFELQPILHNSRSSRTSRP</sequence>
<dbReference type="Proteomes" id="UP000483261">
    <property type="component" value="Unassembled WGS sequence"/>
</dbReference>
<dbReference type="Gene3D" id="3.90.550.10">
    <property type="entry name" value="Spore Coat Polysaccharide Biosynthesis Protein SpsA, Chain A"/>
    <property type="match status" value="1"/>
</dbReference>
<dbReference type="Pfam" id="PF00535">
    <property type="entry name" value="Glycos_transf_2"/>
    <property type="match status" value="1"/>
</dbReference>
<gene>
    <name evidence="2" type="ORF">G5C66_02620</name>
</gene>
<dbReference type="EMBL" id="JAALAA010000002">
    <property type="protein sequence ID" value="NGN91634.1"/>
    <property type="molecule type" value="Genomic_DNA"/>
</dbReference>